<dbReference type="Pfam" id="PF15977">
    <property type="entry name" value="HTH_46"/>
    <property type="match status" value="1"/>
</dbReference>
<name>A0AAU7J3T9_9ENTR</name>
<dbReference type="RefSeq" id="WP_072015498.1">
    <property type="nucleotide sequence ID" value="NZ_CP126604.1"/>
</dbReference>
<dbReference type="Proteomes" id="UP000323234">
    <property type="component" value="Chromosome"/>
</dbReference>
<evidence type="ECO:0000313" key="3">
    <source>
        <dbReference type="Proteomes" id="UP000323234"/>
    </source>
</evidence>
<keyword evidence="3" id="KW-1185">Reference proteome</keyword>
<organism evidence="2 3">
    <name type="scientific">Enterobacter dykesii</name>
    <dbReference type="NCBI Taxonomy" id="2797506"/>
    <lineage>
        <taxon>Bacteria</taxon>
        <taxon>Pseudomonadati</taxon>
        <taxon>Pseudomonadota</taxon>
        <taxon>Gammaproteobacteria</taxon>
        <taxon>Enterobacterales</taxon>
        <taxon>Enterobacteriaceae</taxon>
        <taxon>Enterobacter</taxon>
    </lineage>
</organism>
<dbReference type="AlphaFoldDB" id="A0AAU7J3T9"/>
<dbReference type="EMBL" id="CP126604">
    <property type="protein sequence ID" value="XBN40610.1"/>
    <property type="molecule type" value="Genomic_DNA"/>
</dbReference>
<dbReference type="InterPro" id="IPR018490">
    <property type="entry name" value="cNMP-bd_dom_sf"/>
</dbReference>
<evidence type="ECO:0000259" key="1">
    <source>
        <dbReference type="Pfam" id="PF15977"/>
    </source>
</evidence>
<gene>
    <name evidence="2" type="ORF">F0320_04165</name>
</gene>
<accession>A0AAU7J3T9</accession>
<proteinExistence type="predicted"/>
<dbReference type="KEGG" id="edy:F0320_04165"/>
<evidence type="ECO:0000313" key="2">
    <source>
        <dbReference type="EMBL" id="XBN40610.1"/>
    </source>
</evidence>
<feature type="domain" description="IprA winged helix-turn-helix" evidence="1">
    <location>
        <begin position="140"/>
        <end position="206"/>
    </location>
</feature>
<dbReference type="Gene3D" id="2.60.120.10">
    <property type="entry name" value="Jelly Rolls"/>
    <property type="match status" value="1"/>
</dbReference>
<sequence length="209" mass="24306">MKKKSTRTDTHYLKVIMEKIEPFLNYENYGANTRFTINEKHNEKCYFIKSGAVSLYRYPDGVLLEIFDAPTLRGYIPLIKDSETEYVIKLLLTSEVAIVSKEALFNLLSTQNLWEEFARYQMALISSVSEVIYRLSTPNSYDSIRHQLIELMAKPSEIRELITAENYIRCKTRMSRSSIMRILSDLKTGGYITIERGILRGVHNLPLKY</sequence>
<reference evidence="2" key="1">
    <citation type="submission" date="2023-05" db="EMBL/GenBank/DDBJ databases">
        <title>Complete genome sequence data from fresh produce 2nd batch.</title>
        <authorList>
            <person name="Stein M."/>
            <person name="Cho G.-S."/>
            <person name="Brinks E."/>
            <person name="Franz C.M.A.P."/>
        </authorList>
    </citation>
    <scope>NUCLEOTIDE SEQUENCE [LARGE SCALE GENOMIC DNA]</scope>
    <source>
        <strain evidence="2">E1</strain>
    </source>
</reference>
<dbReference type="InterPro" id="IPR041687">
    <property type="entry name" value="HTH_46"/>
</dbReference>
<dbReference type="InterPro" id="IPR014710">
    <property type="entry name" value="RmlC-like_jellyroll"/>
</dbReference>
<dbReference type="SUPFAM" id="SSF51206">
    <property type="entry name" value="cAMP-binding domain-like"/>
    <property type="match status" value="1"/>
</dbReference>
<protein>
    <submittedName>
        <fullName evidence="2">Helix-turn-helix domain-containing protein</fullName>
    </submittedName>
</protein>